<proteinExistence type="predicted"/>
<dbReference type="Proteomes" id="UP000238650">
    <property type="component" value="Unassembled WGS sequence"/>
</dbReference>
<dbReference type="EMBL" id="MWZD01000012">
    <property type="protein sequence ID" value="PRI12377.1"/>
    <property type="molecule type" value="Genomic_DNA"/>
</dbReference>
<evidence type="ECO:0000313" key="2">
    <source>
        <dbReference type="Proteomes" id="UP000238650"/>
    </source>
</evidence>
<evidence type="ECO:0000313" key="1">
    <source>
        <dbReference type="EMBL" id="PRI12377.1"/>
    </source>
</evidence>
<organism evidence="1 2">
    <name type="scientific">Leucobacter massiliensis</name>
    <dbReference type="NCBI Taxonomy" id="1686285"/>
    <lineage>
        <taxon>Bacteria</taxon>
        <taxon>Bacillati</taxon>
        <taxon>Actinomycetota</taxon>
        <taxon>Actinomycetes</taxon>
        <taxon>Micrococcales</taxon>
        <taxon>Microbacteriaceae</taxon>
        <taxon>Leucobacter</taxon>
    </lineage>
</organism>
<comment type="caution">
    <text evidence="1">The sequence shown here is derived from an EMBL/GenBank/DDBJ whole genome shotgun (WGS) entry which is preliminary data.</text>
</comment>
<dbReference type="AlphaFoldDB" id="A0A2S9QS04"/>
<name>A0A2S9QS04_9MICO</name>
<keyword evidence="2" id="KW-1185">Reference proteome</keyword>
<sequence>MREQAQECRLGNHALLPLPARDLGEQREPPPGDELVIEQDILGIPVVGEAEGEVFEPDQCLKGARDLPAVTDEHAEEGLVHA</sequence>
<reference evidence="1 2" key="1">
    <citation type="journal article" date="2017" name="New Microbes New Infect">
        <title>Genome sequence of 'Leucobacter massiliensis' sp. nov. isolated from human pharynx after travel to the 2014 Hajj.</title>
        <authorList>
            <person name="Leangapichart T."/>
            <person name="Gautret P."/>
            <person name="Nguyen T.T."/>
            <person name="Armstrong N."/>
            <person name="Rolain J.M."/>
        </authorList>
    </citation>
    <scope>NUCLEOTIDE SEQUENCE [LARGE SCALE GENOMIC DNA]</scope>
    <source>
        <strain evidence="1 2">122RC15</strain>
    </source>
</reference>
<protein>
    <submittedName>
        <fullName evidence="1">Uncharacterized protein</fullName>
    </submittedName>
</protein>
<gene>
    <name evidence="1" type="ORF">B4915_01510</name>
</gene>
<accession>A0A2S9QS04</accession>